<dbReference type="CDD" id="cd00057">
    <property type="entry name" value="FA58C"/>
    <property type="match status" value="2"/>
</dbReference>
<feature type="domain" description="F5/8 type C" evidence="2">
    <location>
        <begin position="179"/>
        <end position="327"/>
    </location>
</feature>
<feature type="signal peptide" evidence="1">
    <location>
        <begin position="1"/>
        <end position="26"/>
    </location>
</feature>
<dbReference type="PANTHER" id="PTHR24543:SF334">
    <property type="entry name" value="F5_8 TYPE C DOMAIN-CONTAINING PROTEIN"/>
    <property type="match status" value="1"/>
</dbReference>
<feature type="domain" description="F5/8 type C" evidence="2">
    <location>
        <begin position="27"/>
        <end position="176"/>
    </location>
</feature>
<proteinExistence type="predicted"/>
<dbReference type="AlphaFoldDB" id="A0A6A4VU59"/>
<reference evidence="3 4" key="1">
    <citation type="submission" date="2019-07" db="EMBL/GenBank/DDBJ databases">
        <title>Draft genome assembly of a fouling barnacle, Amphibalanus amphitrite (Darwin, 1854): The first reference genome for Thecostraca.</title>
        <authorList>
            <person name="Kim W."/>
        </authorList>
    </citation>
    <scope>NUCLEOTIDE SEQUENCE [LARGE SCALE GENOMIC DNA]</scope>
    <source>
        <strain evidence="3">SNU_AA5</strain>
        <tissue evidence="3">Soma without cirri and trophi</tissue>
    </source>
</reference>
<dbReference type="InterPro" id="IPR000421">
    <property type="entry name" value="FA58C"/>
</dbReference>
<protein>
    <submittedName>
        <fullName evidence="3">Lactadherin</fullName>
    </submittedName>
</protein>
<comment type="caution">
    <text evidence="3">The sequence shown here is derived from an EMBL/GenBank/DDBJ whole genome shotgun (WGS) entry which is preliminary data.</text>
</comment>
<dbReference type="PROSITE" id="PS01286">
    <property type="entry name" value="FA58C_2"/>
    <property type="match status" value="1"/>
</dbReference>
<name>A0A6A4VU59_AMPAM</name>
<sequence length="514" mass="59005">MTSTRILRQGAVLLLTLAVTSHTVHGCSEPLGLMTGEVEDWQVAASSTLTSDPKCNTKYARLHGPNGKAWCAGYKREAEWLLIDLGVEATISSVMIQGRGDGKQWVTKFVLSYSDDAYTWKFTNDIYGKKKIFSANTDSHSLRHLYLDEPITARFVRIHVMEWHGHPSLRIELIGCQECRQLISVPPHAKVTASSSPRWRRKRSCQPEDGVIFSSSAWCSRHKNRNQWLQFDFGPPRKVTGILTLGRGDGRRKRFVTQYSLSYSNNSVVWHFYKDDNHLDPKVFAGNMDTATERRHYLNQPFVASYIRLHPVDWRKQIAMRAGVLGCPNRGLCGPGYIRVNEGSPCMENLAYQRPTWVNDKRQSWKDWTYGNSKLAVDGDESNHLNKCAILDNYYVDNPVWMVDLGRRREMNGVVLALWDGKGEDNSTQYRDYVLNLDKLSVYVSNKQHQVNVDARSSHKCDYVSRENGALFRPRLHVACPRELRGRYVYIKAYGVPNRWRKLFTAILCEVMVY</sequence>
<dbReference type="PROSITE" id="PS50022">
    <property type="entry name" value="FA58C_3"/>
    <property type="match status" value="2"/>
</dbReference>
<accession>A0A6A4VU59</accession>
<dbReference type="FunFam" id="2.60.120.260:FF:000016">
    <property type="entry name" value="Contactin-associated protein-like 4 isoform 1"/>
    <property type="match status" value="1"/>
</dbReference>
<dbReference type="Proteomes" id="UP000440578">
    <property type="component" value="Unassembled WGS sequence"/>
</dbReference>
<dbReference type="SMART" id="SM00231">
    <property type="entry name" value="FA58C"/>
    <property type="match status" value="2"/>
</dbReference>
<evidence type="ECO:0000313" key="3">
    <source>
        <dbReference type="EMBL" id="KAF0292911.1"/>
    </source>
</evidence>
<feature type="chain" id="PRO_5025377993" evidence="1">
    <location>
        <begin position="27"/>
        <end position="514"/>
    </location>
</feature>
<gene>
    <name evidence="3" type="primary">MFGE8_1</name>
    <name evidence="3" type="ORF">FJT64_009159</name>
</gene>
<dbReference type="EMBL" id="VIIS01001784">
    <property type="protein sequence ID" value="KAF0292911.1"/>
    <property type="molecule type" value="Genomic_DNA"/>
</dbReference>
<dbReference type="Pfam" id="PF00754">
    <property type="entry name" value="F5_F8_type_C"/>
    <property type="match status" value="2"/>
</dbReference>
<dbReference type="InterPro" id="IPR008979">
    <property type="entry name" value="Galactose-bd-like_sf"/>
</dbReference>
<keyword evidence="4" id="KW-1185">Reference proteome</keyword>
<keyword evidence="1" id="KW-0732">Signal</keyword>
<evidence type="ECO:0000313" key="4">
    <source>
        <dbReference type="Proteomes" id="UP000440578"/>
    </source>
</evidence>
<evidence type="ECO:0000259" key="2">
    <source>
        <dbReference type="PROSITE" id="PS50022"/>
    </source>
</evidence>
<dbReference type="PROSITE" id="PS01285">
    <property type="entry name" value="FA58C_1"/>
    <property type="match status" value="1"/>
</dbReference>
<dbReference type="Gene3D" id="2.60.120.260">
    <property type="entry name" value="Galactose-binding domain-like"/>
    <property type="match status" value="3"/>
</dbReference>
<evidence type="ECO:0000256" key="1">
    <source>
        <dbReference type="SAM" id="SignalP"/>
    </source>
</evidence>
<dbReference type="PANTHER" id="PTHR24543">
    <property type="entry name" value="MULTICOPPER OXIDASE-RELATED"/>
    <property type="match status" value="1"/>
</dbReference>
<dbReference type="SUPFAM" id="SSF49785">
    <property type="entry name" value="Galactose-binding domain-like"/>
    <property type="match status" value="3"/>
</dbReference>
<dbReference type="OrthoDB" id="6262482at2759"/>
<organism evidence="3 4">
    <name type="scientific">Amphibalanus amphitrite</name>
    <name type="common">Striped barnacle</name>
    <name type="synonym">Balanus amphitrite</name>
    <dbReference type="NCBI Taxonomy" id="1232801"/>
    <lineage>
        <taxon>Eukaryota</taxon>
        <taxon>Metazoa</taxon>
        <taxon>Ecdysozoa</taxon>
        <taxon>Arthropoda</taxon>
        <taxon>Crustacea</taxon>
        <taxon>Multicrustacea</taxon>
        <taxon>Cirripedia</taxon>
        <taxon>Thoracica</taxon>
        <taxon>Thoracicalcarea</taxon>
        <taxon>Balanomorpha</taxon>
        <taxon>Balanoidea</taxon>
        <taxon>Balanidae</taxon>
        <taxon>Amphibalaninae</taxon>
        <taxon>Amphibalanus</taxon>
    </lineage>
</organism>